<dbReference type="GO" id="GO:0003735">
    <property type="term" value="F:structural constituent of ribosome"/>
    <property type="evidence" value="ECO:0007669"/>
    <property type="project" value="InterPro"/>
</dbReference>
<evidence type="ECO:0000256" key="4">
    <source>
        <dbReference type="ARBA" id="ARBA00022980"/>
    </source>
</evidence>
<comment type="similarity">
    <text evidence="1">Belongs to the universal ribosomal protein uS7 family.</text>
</comment>
<keyword evidence="5" id="KW-0687">Ribonucleoprotein</keyword>
<feature type="domain" description="Small ribosomal subunit protein uS7" evidence="6">
    <location>
        <begin position="1"/>
        <end position="121"/>
    </location>
</feature>
<keyword evidence="2" id="KW-0699">rRNA-binding</keyword>
<dbReference type="PIRSF" id="PIRSF002122">
    <property type="entry name" value="RPS7p_RPS7a_RPS5e_RPS7o"/>
    <property type="match status" value="1"/>
</dbReference>
<evidence type="ECO:0000256" key="3">
    <source>
        <dbReference type="ARBA" id="ARBA00022884"/>
    </source>
</evidence>
<protein>
    <submittedName>
        <fullName evidence="7">Ribosomal protein S7</fullName>
    </submittedName>
</protein>
<organism evidence="7">
    <name type="scientific">Zygnema circumcarinatum</name>
    <name type="common">Green alga</name>
    <dbReference type="NCBI Taxonomy" id="35869"/>
    <lineage>
        <taxon>Eukaryota</taxon>
        <taxon>Viridiplantae</taxon>
        <taxon>Streptophyta</taxon>
        <taxon>Zygnematophyceae</taxon>
        <taxon>Zygnematophycidae</taxon>
        <taxon>Zygnematales</taxon>
        <taxon>Zygnemataceae</taxon>
        <taxon>Zygnema</taxon>
    </lineage>
</organism>
<dbReference type="Pfam" id="PF00177">
    <property type="entry name" value="Ribosomal_S7"/>
    <property type="match status" value="1"/>
</dbReference>
<evidence type="ECO:0000259" key="6">
    <source>
        <dbReference type="Pfam" id="PF00177"/>
    </source>
</evidence>
<name>A0A6N0GXL3_ZYGCR</name>
<keyword evidence="3" id="KW-0694">RNA-binding</keyword>
<dbReference type="SUPFAM" id="SSF47973">
    <property type="entry name" value="Ribosomal protein S7"/>
    <property type="match status" value="1"/>
</dbReference>
<dbReference type="GO" id="GO:0006412">
    <property type="term" value="P:translation"/>
    <property type="evidence" value="ECO:0007669"/>
    <property type="project" value="InterPro"/>
</dbReference>
<keyword evidence="7" id="KW-0496">Mitochondrion</keyword>
<sequence length="129" mass="14996">MIDGKKTQSHSIITNTFARLANYGDVITYVINAIENVKPIIEIKKVRISGSTQIVPSLLSKRRQETLAIRWIVEAAIQRRKTQPNWNFEQCLLVEIVDAFNKTGVVRKKRDELHRLAEANRGLAHYRWW</sequence>
<evidence type="ECO:0000256" key="5">
    <source>
        <dbReference type="ARBA" id="ARBA00023274"/>
    </source>
</evidence>
<dbReference type="EMBL" id="MT040698">
    <property type="protein sequence ID" value="QKQ14729.1"/>
    <property type="molecule type" value="Genomic_DNA"/>
</dbReference>
<dbReference type="NCBIfam" id="TIGR01029">
    <property type="entry name" value="rpsG_bact"/>
    <property type="match status" value="1"/>
</dbReference>
<dbReference type="GO" id="GO:0015935">
    <property type="term" value="C:small ribosomal subunit"/>
    <property type="evidence" value="ECO:0007669"/>
    <property type="project" value="InterPro"/>
</dbReference>
<dbReference type="PANTHER" id="PTHR11205">
    <property type="entry name" value="RIBOSOMAL PROTEIN S7"/>
    <property type="match status" value="1"/>
</dbReference>
<proteinExistence type="inferred from homology"/>
<evidence type="ECO:0000313" key="7">
    <source>
        <dbReference type="EMBL" id="QKQ14729.1"/>
    </source>
</evidence>
<dbReference type="InterPro" id="IPR023798">
    <property type="entry name" value="Ribosomal_uS7_dom"/>
</dbReference>
<dbReference type="GeneID" id="79574898"/>
<dbReference type="InterPro" id="IPR036823">
    <property type="entry name" value="Ribosomal_uS7_dom_sf"/>
</dbReference>
<dbReference type="GO" id="GO:0019843">
    <property type="term" value="F:rRNA binding"/>
    <property type="evidence" value="ECO:0007669"/>
    <property type="project" value="UniProtKB-KW"/>
</dbReference>
<accession>A0A6N0GXL3</accession>
<dbReference type="RefSeq" id="YP_010736400.1">
    <property type="nucleotide sequence ID" value="NC_072974.1"/>
</dbReference>
<keyword evidence="4 7" id="KW-0689">Ribosomal protein</keyword>
<reference evidence="7" key="1">
    <citation type="journal article" date="2020" name="J. Exp. Bot.">
        <title>Zygnema circumcarinatum UTEX 1559 chloroplast and mitochondrial genomes provide insight into land plant evolution.</title>
        <authorList>
            <person name="Orton L.M."/>
            <person name="Fitzek E."/>
            <person name="Feng X."/>
            <person name="Grayburn W.S."/>
            <person name="Mower J.P."/>
            <person name="Liu K."/>
            <person name="Zhang C."/>
            <person name="Duvall M.R."/>
            <person name="Yin Y."/>
        </authorList>
    </citation>
    <scope>NUCLEOTIDE SEQUENCE</scope>
    <source>
        <strain evidence="7">UTEX 1559 mating type +</strain>
    </source>
</reference>
<dbReference type="InterPro" id="IPR005717">
    <property type="entry name" value="Ribosomal_uS7_bac/org-type"/>
</dbReference>
<gene>
    <name evidence="7" type="primary">rps7</name>
</gene>
<dbReference type="Gene3D" id="1.10.455.10">
    <property type="entry name" value="Ribosomal protein S7 domain"/>
    <property type="match status" value="1"/>
</dbReference>
<dbReference type="InterPro" id="IPR000235">
    <property type="entry name" value="Ribosomal_uS7"/>
</dbReference>
<evidence type="ECO:0000256" key="2">
    <source>
        <dbReference type="ARBA" id="ARBA00022730"/>
    </source>
</evidence>
<geneLocation type="mitochondrion" evidence="7"/>
<evidence type="ECO:0000256" key="1">
    <source>
        <dbReference type="ARBA" id="ARBA00007151"/>
    </source>
</evidence>
<dbReference type="AlphaFoldDB" id="A0A6N0GXL3"/>